<accession>A0A6B3N585</accession>
<dbReference type="InterPro" id="IPR009081">
    <property type="entry name" value="PP-bd_ACP"/>
</dbReference>
<dbReference type="Pfam" id="PF00550">
    <property type="entry name" value="PP-binding"/>
    <property type="match status" value="1"/>
</dbReference>
<name>A0A6B3N585_9CYAN</name>
<gene>
    <name evidence="2" type="ORF">F6J89_03545</name>
</gene>
<dbReference type="EMBL" id="JAAHFQ010000044">
    <property type="protein sequence ID" value="NER26710.1"/>
    <property type="molecule type" value="Genomic_DNA"/>
</dbReference>
<evidence type="ECO:0000259" key="1">
    <source>
        <dbReference type="PROSITE" id="PS50075"/>
    </source>
</evidence>
<organism evidence="2">
    <name type="scientific">Symploca sp. SIO1C4</name>
    <dbReference type="NCBI Taxonomy" id="2607765"/>
    <lineage>
        <taxon>Bacteria</taxon>
        <taxon>Bacillati</taxon>
        <taxon>Cyanobacteriota</taxon>
        <taxon>Cyanophyceae</taxon>
        <taxon>Coleofasciculales</taxon>
        <taxon>Coleofasciculaceae</taxon>
        <taxon>Symploca</taxon>
    </lineage>
</organism>
<protein>
    <submittedName>
        <fullName evidence="2">Acyl carrier protein</fullName>
    </submittedName>
</protein>
<comment type="caution">
    <text evidence="2">The sequence shown here is derived from an EMBL/GenBank/DDBJ whole genome shotgun (WGS) entry which is preliminary data.</text>
</comment>
<dbReference type="InterPro" id="IPR036736">
    <property type="entry name" value="ACP-like_sf"/>
</dbReference>
<feature type="non-terminal residue" evidence="2">
    <location>
        <position position="1"/>
    </location>
</feature>
<feature type="domain" description="Carrier" evidence="1">
    <location>
        <begin position="1"/>
        <end position="43"/>
    </location>
</feature>
<proteinExistence type="predicted"/>
<reference evidence="2" key="1">
    <citation type="submission" date="2019-11" db="EMBL/GenBank/DDBJ databases">
        <title>Genomic insights into an expanded diversity of filamentous marine cyanobacteria reveals the extraordinary biosynthetic potential of Moorea and Okeania.</title>
        <authorList>
            <person name="Ferreira Leao T."/>
            <person name="Wang M."/>
            <person name="Moss N."/>
            <person name="Da Silva R."/>
            <person name="Sanders J."/>
            <person name="Nurk S."/>
            <person name="Gurevich A."/>
            <person name="Humphrey G."/>
            <person name="Reher R."/>
            <person name="Zhu Q."/>
            <person name="Belda-Ferre P."/>
            <person name="Glukhov E."/>
            <person name="Rex R."/>
            <person name="Dorrestein P.C."/>
            <person name="Knight R."/>
            <person name="Pevzner P."/>
            <person name="Gerwick W.H."/>
            <person name="Gerwick L."/>
        </authorList>
    </citation>
    <scope>NUCLEOTIDE SEQUENCE</scope>
    <source>
        <strain evidence="2">SIO1C4</strain>
    </source>
</reference>
<dbReference type="PROSITE" id="PS50075">
    <property type="entry name" value="CARRIER"/>
    <property type="match status" value="1"/>
</dbReference>
<dbReference type="Gene3D" id="1.10.1200.10">
    <property type="entry name" value="ACP-like"/>
    <property type="match status" value="1"/>
</dbReference>
<dbReference type="AlphaFoldDB" id="A0A6B3N585"/>
<dbReference type="SUPFAM" id="SSF47336">
    <property type="entry name" value="ACP-like"/>
    <property type="match status" value="1"/>
</dbReference>
<sequence length="64" mass="6895">GHSLLATQVISRVGELFAVPLSLQTFLEYPTVARLAKTIEVLSLVVNSSDSMASTPTDYEKGEL</sequence>
<evidence type="ECO:0000313" key="2">
    <source>
        <dbReference type="EMBL" id="NER26710.1"/>
    </source>
</evidence>